<evidence type="ECO:0000313" key="3">
    <source>
        <dbReference type="EMBL" id="KAF7145802.1"/>
    </source>
</evidence>
<organism evidence="3 4">
    <name type="scientific">Rhododendron simsii</name>
    <name type="common">Sims's rhododendron</name>
    <dbReference type="NCBI Taxonomy" id="118357"/>
    <lineage>
        <taxon>Eukaryota</taxon>
        <taxon>Viridiplantae</taxon>
        <taxon>Streptophyta</taxon>
        <taxon>Embryophyta</taxon>
        <taxon>Tracheophyta</taxon>
        <taxon>Spermatophyta</taxon>
        <taxon>Magnoliopsida</taxon>
        <taxon>eudicotyledons</taxon>
        <taxon>Gunneridae</taxon>
        <taxon>Pentapetalae</taxon>
        <taxon>asterids</taxon>
        <taxon>Ericales</taxon>
        <taxon>Ericaceae</taxon>
        <taxon>Ericoideae</taxon>
        <taxon>Rhodoreae</taxon>
        <taxon>Rhododendron</taxon>
    </lineage>
</organism>
<proteinExistence type="predicted"/>
<dbReference type="OrthoDB" id="816164at2759"/>
<feature type="transmembrane region" description="Helical" evidence="1">
    <location>
        <begin position="235"/>
        <end position="255"/>
    </location>
</feature>
<gene>
    <name evidence="3" type="ORF">RHSIM_Rhsim04G0044500</name>
</gene>
<dbReference type="PANTHER" id="PTHR31790">
    <property type="entry name" value="OS02G0783600 PROTEIN"/>
    <property type="match status" value="1"/>
</dbReference>
<keyword evidence="4" id="KW-1185">Reference proteome</keyword>
<dbReference type="InterPro" id="IPR052361">
    <property type="entry name" value="F-box_domain"/>
</dbReference>
<feature type="transmembrane region" description="Helical" evidence="1">
    <location>
        <begin position="262"/>
        <end position="283"/>
    </location>
</feature>
<keyword evidence="1" id="KW-1133">Transmembrane helix</keyword>
<dbReference type="EMBL" id="WJXA01000004">
    <property type="protein sequence ID" value="KAF7145802.1"/>
    <property type="molecule type" value="Genomic_DNA"/>
</dbReference>
<dbReference type="Pfam" id="PF08268">
    <property type="entry name" value="FBA_3"/>
    <property type="match status" value="1"/>
</dbReference>
<dbReference type="InterPro" id="IPR013187">
    <property type="entry name" value="F-box-assoc_dom_typ3"/>
</dbReference>
<name>A0A834H410_RHOSS</name>
<comment type="caution">
    <text evidence="3">The sequence shown here is derived from an EMBL/GenBank/DDBJ whole genome shotgun (WGS) entry which is preliminary data.</text>
</comment>
<evidence type="ECO:0000259" key="2">
    <source>
        <dbReference type="Pfam" id="PF08268"/>
    </source>
</evidence>
<reference evidence="3" key="1">
    <citation type="submission" date="2019-11" db="EMBL/GenBank/DDBJ databases">
        <authorList>
            <person name="Liu Y."/>
            <person name="Hou J."/>
            <person name="Li T.-Q."/>
            <person name="Guan C.-H."/>
            <person name="Wu X."/>
            <person name="Wu H.-Z."/>
            <person name="Ling F."/>
            <person name="Zhang R."/>
            <person name="Shi X.-G."/>
            <person name="Ren J.-P."/>
            <person name="Chen E.-F."/>
            <person name="Sun J.-M."/>
        </authorList>
    </citation>
    <scope>NUCLEOTIDE SEQUENCE</scope>
    <source>
        <strain evidence="3">Adult_tree_wgs_1</strain>
        <tissue evidence="3">Leaves</tissue>
    </source>
</reference>
<feature type="domain" description="F-box associated beta-propeller type 3" evidence="2">
    <location>
        <begin position="364"/>
        <end position="468"/>
    </location>
</feature>
<evidence type="ECO:0000256" key="1">
    <source>
        <dbReference type="SAM" id="Phobius"/>
    </source>
</evidence>
<dbReference type="PANTHER" id="PTHR31790:SF502">
    <property type="entry name" value="F-BOX DOMAIN-CONTAINING PROTEIN"/>
    <property type="match status" value="1"/>
</dbReference>
<sequence length="594" mass="65874">MKTPQTKSSKYTRFLPDRSLCVAVRRFGAHTGTEFRRTSQLNIRVVCAASSAAGSSSSEGNFNPYEVLGVSPIVGFEVVNEAYARKHKDAQERKDEATAAQVAADVEAGIFLVPWTVEGDHRVIYEAVGVFVSKYINMTTRKGKHMMNCTTDDGEGYQLADGEDGMSPSSEDVDSSGARLNKVMLTLALGSFRKIDLAGEYSLGPNRIRTCFNVAFILEWQCYLLAAVLNSAGYSFGMGMLLVAALFSAGVLSSLDYFIYELVVCVALKGLMVLWTLHVVSIFEWECYMLCFGALDDAVLLKVALFLLLDSTVDVQYLSLLLKPSAGKRRSWKLNLVDLKTTPRIRPRNARKEFVTKINLPKGPDIPCNIINSCNGLLCLFDESDFGPCSDGPICICNPLLGELVTLPKSPSVRPMSDLLSCAAFGYSPMTDQYKVVRSFWSCVIGPVTDREMWEAEIYTLCEQFRAVPEPFEFGPVHTEWSDYMYVGVLQGCLSICDFGQGGVAEVWVMKDYGVKESWSKDFVLENMMNDGCRFCYYEPILILEGGQILIFEHNAYSILLYDPGSNCLRKVHTFGYSGTCFFGLAHVPSLLSL</sequence>
<protein>
    <recommendedName>
        <fullName evidence="2">F-box associated beta-propeller type 3 domain-containing protein</fullName>
    </recommendedName>
</protein>
<evidence type="ECO:0000313" key="4">
    <source>
        <dbReference type="Proteomes" id="UP000626092"/>
    </source>
</evidence>
<dbReference type="AlphaFoldDB" id="A0A834H410"/>
<keyword evidence="1" id="KW-0812">Transmembrane</keyword>
<accession>A0A834H410</accession>
<keyword evidence="1" id="KW-0472">Membrane</keyword>
<dbReference type="Proteomes" id="UP000626092">
    <property type="component" value="Unassembled WGS sequence"/>
</dbReference>